<dbReference type="GO" id="GO:0007219">
    <property type="term" value="P:Notch signaling pathway"/>
    <property type="evidence" value="ECO:0007669"/>
    <property type="project" value="UniProtKB-KW"/>
</dbReference>
<keyword evidence="4" id="KW-0914">Notch signaling pathway</keyword>
<evidence type="ECO:0000256" key="7">
    <source>
        <dbReference type="SAM" id="Phobius"/>
    </source>
</evidence>
<protein>
    <submittedName>
        <fullName evidence="8">Gamma-secretase subunit PEN-2</fullName>
    </submittedName>
</protein>
<feature type="transmembrane region" description="Helical" evidence="7">
    <location>
        <begin position="55"/>
        <end position="80"/>
    </location>
</feature>
<name>A0A2R5GUD6_9STRA</name>
<gene>
    <name evidence="8" type="ORF">FCC1311_107102</name>
</gene>
<organism evidence="8 9">
    <name type="scientific">Hondaea fermentalgiana</name>
    <dbReference type="NCBI Taxonomy" id="2315210"/>
    <lineage>
        <taxon>Eukaryota</taxon>
        <taxon>Sar</taxon>
        <taxon>Stramenopiles</taxon>
        <taxon>Bigyra</taxon>
        <taxon>Labyrinthulomycetes</taxon>
        <taxon>Thraustochytrida</taxon>
        <taxon>Thraustochytriidae</taxon>
        <taxon>Hondaea</taxon>
    </lineage>
</organism>
<evidence type="ECO:0000313" key="8">
    <source>
        <dbReference type="EMBL" id="GBG34486.1"/>
    </source>
</evidence>
<evidence type="ECO:0000256" key="1">
    <source>
        <dbReference type="ARBA" id="ARBA00004141"/>
    </source>
</evidence>
<evidence type="ECO:0000256" key="5">
    <source>
        <dbReference type="ARBA" id="ARBA00022989"/>
    </source>
</evidence>
<evidence type="ECO:0000256" key="2">
    <source>
        <dbReference type="ARBA" id="ARBA00009607"/>
    </source>
</evidence>
<keyword evidence="9" id="KW-1185">Reference proteome</keyword>
<dbReference type="EMBL" id="BEYU01000196">
    <property type="protein sequence ID" value="GBG34486.1"/>
    <property type="molecule type" value="Genomic_DNA"/>
</dbReference>
<feature type="transmembrane region" description="Helical" evidence="7">
    <location>
        <begin position="21"/>
        <end position="43"/>
    </location>
</feature>
<dbReference type="Proteomes" id="UP000241890">
    <property type="component" value="Unassembled WGS sequence"/>
</dbReference>
<evidence type="ECO:0000256" key="3">
    <source>
        <dbReference type="ARBA" id="ARBA00022692"/>
    </source>
</evidence>
<sequence>MATQRRILTVEEEDLKTARRFFYGGFLALPLLWLLSATFFWGKLRRERVHPDLKFYVYGSALGAVVAIAGILAWVIYFQLNVAVSESLQRLLVVTVPLNGDDW</sequence>
<dbReference type="AlphaFoldDB" id="A0A2R5GUD6"/>
<comment type="similarity">
    <text evidence="2">Belongs to the PEN-2 family.</text>
</comment>
<keyword evidence="6 7" id="KW-0472">Membrane</keyword>
<proteinExistence type="inferred from homology"/>
<evidence type="ECO:0000313" key="9">
    <source>
        <dbReference type="Proteomes" id="UP000241890"/>
    </source>
</evidence>
<dbReference type="PANTHER" id="PTHR16318">
    <property type="entry name" value="GAMMA-SECRETASE SUBUNIT PEN-2"/>
    <property type="match status" value="1"/>
</dbReference>
<keyword evidence="5 7" id="KW-1133">Transmembrane helix</keyword>
<dbReference type="Pfam" id="PF10251">
    <property type="entry name" value="PEN-2"/>
    <property type="match status" value="1"/>
</dbReference>
<reference evidence="8 9" key="1">
    <citation type="submission" date="2017-12" db="EMBL/GenBank/DDBJ databases">
        <title>Sequencing, de novo assembly and annotation of complete genome of a new Thraustochytrid species, strain FCC1311.</title>
        <authorList>
            <person name="Sedici K."/>
            <person name="Godart F."/>
            <person name="Aiese Cigliano R."/>
            <person name="Sanseverino W."/>
            <person name="Barakat M."/>
            <person name="Ortet P."/>
            <person name="Marechal E."/>
            <person name="Cagnac O."/>
            <person name="Amato A."/>
        </authorList>
    </citation>
    <scope>NUCLEOTIDE SEQUENCE [LARGE SCALE GENOMIC DNA]</scope>
</reference>
<accession>A0A2R5GUD6</accession>
<dbReference type="PANTHER" id="PTHR16318:SF0">
    <property type="entry name" value="GAMMA-SECRETASE SUBUNIT PEN-2"/>
    <property type="match status" value="1"/>
</dbReference>
<dbReference type="GO" id="GO:0070765">
    <property type="term" value="C:gamma-secretase complex"/>
    <property type="evidence" value="ECO:0007669"/>
    <property type="project" value="TreeGrafter"/>
</dbReference>
<comment type="caution">
    <text evidence="8">The sequence shown here is derived from an EMBL/GenBank/DDBJ whole genome shotgun (WGS) entry which is preliminary data.</text>
</comment>
<evidence type="ECO:0000256" key="4">
    <source>
        <dbReference type="ARBA" id="ARBA00022976"/>
    </source>
</evidence>
<keyword evidence="3 7" id="KW-0812">Transmembrane</keyword>
<comment type="subcellular location">
    <subcellularLocation>
        <location evidence="1">Membrane</location>
        <topology evidence="1">Multi-pass membrane protein</topology>
    </subcellularLocation>
</comment>
<dbReference type="InParanoid" id="A0A2R5GUD6"/>
<dbReference type="InterPro" id="IPR019379">
    <property type="entry name" value="Gamma_Secretase_Asp_P_PEN2"/>
</dbReference>
<evidence type="ECO:0000256" key="6">
    <source>
        <dbReference type="ARBA" id="ARBA00023136"/>
    </source>
</evidence>
<dbReference type="OrthoDB" id="524898at2759"/>